<dbReference type="InterPro" id="IPR011990">
    <property type="entry name" value="TPR-like_helical_dom_sf"/>
</dbReference>
<sequence>MKFKYLYLMIAAINLMACDNYLDTTPDDRTSLDSPEKVSELLVNAYPDNSYGMFCFSMSDNAEDKGSGTILQSNADAYSWDKFTDVAQDSPTGYWDACYKAISHSNEALDFLKSKVTGEEDGKKIFESFYAPYYGEALVARAYAHFMLVNLWSKTYDPKTAGSDIGIPYVTTPEKTVLVNYDRGTVAGVYAQIEKDLLEGLPYIKDNAYEVPKYHLNFDAANAFASRFYLMKGEWPNVIKYSNLVLGSDPTTKFRDLNGAYTKLGLNEQEAQYNKAEEPSNLLLASTVSRWFNYYFAKARYSMTYNIQNSLFNNVFVGGTWALSAAAYGSEHKLMLKWGYFFKRESLNANTGWYYTMTPLFSSEEVLFNRAEAYAMLNQKSDAIADINYILSKRIKSYNSTTHEATAVNIENAYKESKVEFKLNPFYNSTIESRDILNCIIDLKRKEFYYEGHRWFDIRRFNLAVEHKIDKSSPILLTDKDPRKQLQIPESAQSYGIAANPR</sequence>
<dbReference type="OrthoDB" id="1147023at2"/>
<gene>
    <name evidence="9" type="ORF">DWB61_11885</name>
</gene>
<dbReference type="EMBL" id="QQWG01000011">
    <property type="protein sequence ID" value="RRG20707.1"/>
    <property type="molecule type" value="Genomic_DNA"/>
</dbReference>
<name>A0A425XZN7_9BACT</name>
<evidence type="ECO:0000313" key="9">
    <source>
        <dbReference type="EMBL" id="RRG20707.1"/>
    </source>
</evidence>
<dbReference type="Proteomes" id="UP000285794">
    <property type="component" value="Unassembled WGS sequence"/>
</dbReference>
<keyword evidence="5" id="KW-0998">Cell outer membrane</keyword>
<reference evidence="9 10" key="1">
    <citation type="submission" date="2018-07" db="EMBL/GenBank/DDBJ databases">
        <title>Draft genome sequence of Ancylomarina sp. M1P.</title>
        <authorList>
            <person name="Yadav S."/>
            <person name="Villanueva L."/>
            <person name="Damste J.S.S."/>
        </authorList>
    </citation>
    <scope>NUCLEOTIDE SEQUENCE [LARGE SCALE GENOMIC DNA]</scope>
    <source>
        <strain evidence="9 10">M1P</strain>
    </source>
</reference>
<dbReference type="GO" id="GO:0009279">
    <property type="term" value="C:cell outer membrane"/>
    <property type="evidence" value="ECO:0007669"/>
    <property type="project" value="UniProtKB-SubCell"/>
</dbReference>
<accession>A0A425XZN7</accession>
<feature type="domain" description="RagB/SusD" evidence="7">
    <location>
        <begin position="364"/>
        <end position="466"/>
    </location>
</feature>
<dbReference type="Pfam" id="PF14322">
    <property type="entry name" value="SusD-like_3"/>
    <property type="match status" value="1"/>
</dbReference>
<comment type="similarity">
    <text evidence="2">Belongs to the SusD family.</text>
</comment>
<dbReference type="SUPFAM" id="SSF48452">
    <property type="entry name" value="TPR-like"/>
    <property type="match status" value="1"/>
</dbReference>
<evidence type="ECO:0000259" key="8">
    <source>
        <dbReference type="Pfam" id="PF14322"/>
    </source>
</evidence>
<evidence type="ECO:0000313" key="10">
    <source>
        <dbReference type="Proteomes" id="UP000285794"/>
    </source>
</evidence>
<dbReference type="Pfam" id="PF07980">
    <property type="entry name" value="SusD_RagB"/>
    <property type="match status" value="1"/>
</dbReference>
<evidence type="ECO:0000259" key="7">
    <source>
        <dbReference type="Pfam" id="PF07980"/>
    </source>
</evidence>
<protein>
    <submittedName>
        <fullName evidence="9">RagB/SusD family nutrient uptake outer membrane protein</fullName>
    </submittedName>
</protein>
<keyword evidence="3 6" id="KW-0732">Signal</keyword>
<proteinExistence type="inferred from homology"/>
<dbReference type="InterPro" id="IPR012944">
    <property type="entry name" value="SusD_RagB_dom"/>
</dbReference>
<evidence type="ECO:0000256" key="6">
    <source>
        <dbReference type="SAM" id="SignalP"/>
    </source>
</evidence>
<dbReference type="AlphaFoldDB" id="A0A425XZN7"/>
<dbReference type="RefSeq" id="WP_125031110.1">
    <property type="nucleotide sequence ID" value="NZ_JAPXVP010000010.1"/>
</dbReference>
<keyword evidence="10" id="KW-1185">Reference proteome</keyword>
<feature type="chain" id="PRO_5019443330" evidence="6">
    <location>
        <begin position="18"/>
        <end position="502"/>
    </location>
</feature>
<comment type="subcellular location">
    <subcellularLocation>
        <location evidence="1">Cell outer membrane</location>
    </subcellularLocation>
</comment>
<comment type="caution">
    <text evidence="9">The sequence shown here is derived from an EMBL/GenBank/DDBJ whole genome shotgun (WGS) entry which is preliminary data.</text>
</comment>
<feature type="domain" description="SusD-like N-terminal" evidence="8">
    <location>
        <begin position="21"/>
        <end position="230"/>
    </location>
</feature>
<dbReference type="Gene3D" id="1.25.40.390">
    <property type="match status" value="1"/>
</dbReference>
<feature type="signal peptide" evidence="6">
    <location>
        <begin position="1"/>
        <end position="17"/>
    </location>
</feature>
<evidence type="ECO:0000256" key="4">
    <source>
        <dbReference type="ARBA" id="ARBA00023136"/>
    </source>
</evidence>
<dbReference type="InterPro" id="IPR033985">
    <property type="entry name" value="SusD-like_N"/>
</dbReference>
<evidence type="ECO:0000256" key="1">
    <source>
        <dbReference type="ARBA" id="ARBA00004442"/>
    </source>
</evidence>
<evidence type="ECO:0000256" key="2">
    <source>
        <dbReference type="ARBA" id="ARBA00006275"/>
    </source>
</evidence>
<organism evidence="9 10">
    <name type="scientific">Ancylomarina euxinus</name>
    <dbReference type="NCBI Taxonomy" id="2283627"/>
    <lineage>
        <taxon>Bacteria</taxon>
        <taxon>Pseudomonadati</taxon>
        <taxon>Bacteroidota</taxon>
        <taxon>Bacteroidia</taxon>
        <taxon>Marinilabiliales</taxon>
        <taxon>Marinifilaceae</taxon>
        <taxon>Ancylomarina</taxon>
    </lineage>
</organism>
<evidence type="ECO:0000256" key="3">
    <source>
        <dbReference type="ARBA" id="ARBA00022729"/>
    </source>
</evidence>
<keyword evidence="4" id="KW-0472">Membrane</keyword>
<evidence type="ECO:0000256" key="5">
    <source>
        <dbReference type="ARBA" id="ARBA00023237"/>
    </source>
</evidence>